<evidence type="ECO:0000313" key="1">
    <source>
        <dbReference type="EMBL" id="RPA65157.1"/>
    </source>
</evidence>
<sequence>MSGTEQTGAENAGAPTQPFLTVVRGNPTDEDVAALVAVLAAAASGAEQTPAVRDDWGSAIDRLRPQWGGPSSFTNLRY</sequence>
<gene>
    <name evidence="1" type="ORF">EF294_04640</name>
</gene>
<dbReference type="InterPro" id="IPR032716">
    <property type="entry name" value="ACC_epsilon"/>
</dbReference>
<dbReference type="RefSeq" id="WP_123926082.1">
    <property type="nucleotide sequence ID" value="NZ_JBPSDP010000003.1"/>
</dbReference>
<dbReference type="GO" id="GO:0003989">
    <property type="term" value="F:acetyl-CoA carboxylase activity"/>
    <property type="evidence" value="ECO:0007669"/>
    <property type="project" value="InterPro"/>
</dbReference>
<dbReference type="Proteomes" id="UP000267536">
    <property type="component" value="Unassembled WGS sequence"/>
</dbReference>
<dbReference type="OrthoDB" id="4377572at2"/>
<organism evidence="1 2">
    <name type="scientific">Gordonia oryzae</name>
    <dbReference type="NCBI Taxonomy" id="2487349"/>
    <lineage>
        <taxon>Bacteria</taxon>
        <taxon>Bacillati</taxon>
        <taxon>Actinomycetota</taxon>
        <taxon>Actinomycetes</taxon>
        <taxon>Mycobacteriales</taxon>
        <taxon>Gordoniaceae</taxon>
        <taxon>Gordonia</taxon>
    </lineage>
</organism>
<protein>
    <submittedName>
        <fullName evidence="1">Acyl-CoA carboxylase subunit epsilon</fullName>
    </submittedName>
</protein>
<name>A0A3N4GUK7_9ACTN</name>
<proteinExistence type="predicted"/>
<reference evidence="1 2" key="1">
    <citation type="submission" date="2018-11" db="EMBL/GenBank/DDBJ databases">
        <title>Draft genome sequence of Gordonia sp. RS15-1S isolated from rice stems.</title>
        <authorList>
            <person name="Muangham S."/>
        </authorList>
    </citation>
    <scope>NUCLEOTIDE SEQUENCE [LARGE SCALE GENOMIC DNA]</scope>
    <source>
        <strain evidence="1 2">RS15-1S</strain>
    </source>
</reference>
<dbReference type="AlphaFoldDB" id="A0A3N4GUK7"/>
<dbReference type="GO" id="GO:0004658">
    <property type="term" value="F:propionyl-CoA carboxylase activity"/>
    <property type="evidence" value="ECO:0007669"/>
    <property type="project" value="InterPro"/>
</dbReference>
<accession>A0A3N4GUK7</accession>
<evidence type="ECO:0000313" key="2">
    <source>
        <dbReference type="Proteomes" id="UP000267536"/>
    </source>
</evidence>
<dbReference type="EMBL" id="RKMH01000003">
    <property type="protein sequence ID" value="RPA65157.1"/>
    <property type="molecule type" value="Genomic_DNA"/>
</dbReference>
<dbReference type="Pfam" id="PF13822">
    <property type="entry name" value="ACC_epsilon"/>
    <property type="match status" value="1"/>
</dbReference>
<comment type="caution">
    <text evidence="1">The sequence shown here is derived from an EMBL/GenBank/DDBJ whole genome shotgun (WGS) entry which is preliminary data.</text>
</comment>
<keyword evidence="2" id="KW-1185">Reference proteome</keyword>